<evidence type="ECO:0000313" key="2">
    <source>
        <dbReference type="Proteomes" id="UP000254208"/>
    </source>
</evidence>
<name>A0A379FKN9_PRORE</name>
<sequence length="29" mass="3512">MHIKGNNYFESHKQHTQLIYFTAFKNKVS</sequence>
<protein>
    <submittedName>
        <fullName evidence="1">Uncharacterized protein</fullName>
    </submittedName>
</protein>
<dbReference type="AlphaFoldDB" id="A0A379FKN9"/>
<accession>A0A379FKN9</accession>
<proteinExistence type="predicted"/>
<reference evidence="1 2" key="1">
    <citation type="submission" date="2018-06" db="EMBL/GenBank/DDBJ databases">
        <authorList>
            <consortium name="Pathogen Informatics"/>
            <person name="Doyle S."/>
        </authorList>
    </citation>
    <scope>NUCLEOTIDE SEQUENCE [LARGE SCALE GENOMIC DNA]</scope>
    <source>
        <strain evidence="1 2">NCTC11801</strain>
    </source>
</reference>
<dbReference type="Proteomes" id="UP000254208">
    <property type="component" value="Unassembled WGS sequence"/>
</dbReference>
<organism evidence="1 2">
    <name type="scientific">Providencia rettgeri</name>
    <dbReference type="NCBI Taxonomy" id="587"/>
    <lineage>
        <taxon>Bacteria</taxon>
        <taxon>Pseudomonadati</taxon>
        <taxon>Pseudomonadota</taxon>
        <taxon>Gammaproteobacteria</taxon>
        <taxon>Enterobacterales</taxon>
        <taxon>Morganellaceae</taxon>
        <taxon>Providencia</taxon>
    </lineage>
</organism>
<gene>
    <name evidence="1" type="ORF">NCTC11801_00112</name>
</gene>
<evidence type="ECO:0000313" key="1">
    <source>
        <dbReference type="EMBL" id="SUC29218.1"/>
    </source>
</evidence>
<dbReference type="EMBL" id="UGTZ01000001">
    <property type="protein sequence ID" value="SUC29218.1"/>
    <property type="molecule type" value="Genomic_DNA"/>
</dbReference>